<dbReference type="EMBL" id="CM042018">
    <property type="protein sequence ID" value="KAI3826026.1"/>
    <property type="molecule type" value="Genomic_DNA"/>
</dbReference>
<name>A0ACB9K187_9ASTR</name>
<dbReference type="Proteomes" id="UP001056120">
    <property type="component" value="Linkage Group LG01"/>
</dbReference>
<protein>
    <submittedName>
        <fullName evidence="1">Uncharacterized protein</fullName>
    </submittedName>
</protein>
<accession>A0ACB9K187</accession>
<gene>
    <name evidence="1" type="ORF">L1987_00067</name>
</gene>
<reference evidence="1 2" key="2">
    <citation type="journal article" date="2022" name="Mol. Ecol. Resour.">
        <title>The genomes of chicory, endive, great burdock and yacon provide insights into Asteraceae paleo-polyploidization history and plant inulin production.</title>
        <authorList>
            <person name="Fan W."/>
            <person name="Wang S."/>
            <person name="Wang H."/>
            <person name="Wang A."/>
            <person name="Jiang F."/>
            <person name="Liu H."/>
            <person name="Zhao H."/>
            <person name="Xu D."/>
            <person name="Zhang Y."/>
        </authorList>
    </citation>
    <scope>NUCLEOTIDE SEQUENCE [LARGE SCALE GENOMIC DNA]</scope>
    <source>
        <strain evidence="2">cv. Yunnan</strain>
        <tissue evidence="1">Leaves</tissue>
    </source>
</reference>
<sequence length="624" mass="68842">MEQQGPSIEDCLKLLKGERDEQRLAGLLLATKFCKNDDFDSILRVYNAVGNTFLDRLLRTGMGKGSTAENRQDNQDAYLQLSVTILAAFCRVSTIASSNDLVSKIPLILEILSKELGPPLVEECFEFLYLVSTAHANGVQIFYKSGGMTVLASQMSNLPEGSHTIEIGIKLLQLTISQLPLDTIIKEYCSELASVVTVLAKQFALSHNALKFEALHLLSMILHSVYAAPVHEILRTMSNKSWTTYVRVGVVAVLQNRVAPNQRLEALILAESLMCIAGERWLIEQTNLPGIPGSVPADRCTLLVLETSRVEVAVLLNDLAYLKYEKSKEASDTESVAVKQRNLGIAFSLVEKIIKLISSIAGDEDSIINEKMFTKIITGLNETIGVILEYLRDGKDHEQHKGNDFLASVRMVGSYLAETPAACNDKVMELLGYMVSVQGEDEQSPFSSVCFLLPMLCQITMEVDGCQLIVSSGAYKAVVECLIKLLSEDTGTSEDNGPIFLACDTVLNLLLKREQIPAHLDDSYFIRLLGVLSSWAEGAVDWSCTMMASSICALILDSTSEMVLQCNPHFNRNNFISLCQLMRRSLATCGKYIESEADLHQIVVSGYSRWADRYPHIKAAVEGK</sequence>
<comment type="caution">
    <text evidence="1">The sequence shown here is derived from an EMBL/GenBank/DDBJ whole genome shotgun (WGS) entry which is preliminary data.</text>
</comment>
<organism evidence="1 2">
    <name type="scientific">Smallanthus sonchifolius</name>
    <dbReference type="NCBI Taxonomy" id="185202"/>
    <lineage>
        <taxon>Eukaryota</taxon>
        <taxon>Viridiplantae</taxon>
        <taxon>Streptophyta</taxon>
        <taxon>Embryophyta</taxon>
        <taxon>Tracheophyta</taxon>
        <taxon>Spermatophyta</taxon>
        <taxon>Magnoliopsida</taxon>
        <taxon>eudicotyledons</taxon>
        <taxon>Gunneridae</taxon>
        <taxon>Pentapetalae</taxon>
        <taxon>asterids</taxon>
        <taxon>campanulids</taxon>
        <taxon>Asterales</taxon>
        <taxon>Asteraceae</taxon>
        <taxon>Asteroideae</taxon>
        <taxon>Heliantheae alliance</taxon>
        <taxon>Millerieae</taxon>
        <taxon>Smallanthus</taxon>
    </lineage>
</organism>
<keyword evidence="2" id="KW-1185">Reference proteome</keyword>
<evidence type="ECO:0000313" key="2">
    <source>
        <dbReference type="Proteomes" id="UP001056120"/>
    </source>
</evidence>
<proteinExistence type="predicted"/>
<evidence type="ECO:0000313" key="1">
    <source>
        <dbReference type="EMBL" id="KAI3826026.1"/>
    </source>
</evidence>
<reference evidence="2" key="1">
    <citation type="journal article" date="2022" name="Mol. Ecol. Resour.">
        <title>The genomes of chicory, endive, great burdock and yacon provide insights into Asteraceae palaeo-polyploidization history and plant inulin production.</title>
        <authorList>
            <person name="Fan W."/>
            <person name="Wang S."/>
            <person name="Wang H."/>
            <person name="Wang A."/>
            <person name="Jiang F."/>
            <person name="Liu H."/>
            <person name="Zhao H."/>
            <person name="Xu D."/>
            <person name="Zhang Y."/>
        </authorList>
    </citation>
    <scope>NUCLEOTIDE SEQUENCE [LARGE SCALE GENOMIC DNA]</scope>
    <source>
        <strain evidence="2">cv. Yunnan</strain>
    </source>
</reference>